<dbReference type="PRINTS" id="PR00069">
    <property type="entry name" value="ALDKETRDTASE"/>
</dbReference>
<comment type="caution">
    <text evidence="2">The sequence shown here is derived from an EMBL/GenBank/DDBJ whole genome shotgun (WGS) entry which is preliminary data.</text>
</comment>
<dbReference type="InterPro" id="IPR020471">
    <property type="entry name" value="AKR"/>
</dbReference>
<keyword evidence="3" id="KW-1185">Reference proteome</keyword>
<dbReference type="PATRIC" id="fig|265546.4.peg.1330"/>
<dbReference type="Proteomes" id="UP000032047">
    <property type="component" value="Unassembled WGS sequence"/>
</dbReference>
<sequence>MKYRRLGNTELEVSEVSFGTWAIGGSWGQTDDIEALKGLQRAIDAGVNFFDTADVYGNGRSEELLAKATKGKKDDIYIATKFCRAGDIHDFHTYSEENVRKYCEGSLKRLQRERIDLYQIHCPPFEVLKDGRVFEVLDKLQQEGKIRYYGVSVETVEEGLFCLTNPNVKALQVIFNIFRQKPLEELLPKAKVQGVGILARLPLASGLLTGKFRRDATFAENDHRHFNRDGQHFNVGETFAGLEFQKGVELSEQLTWISKRRGNMTRASLRWILDHEEVTCVIPGFKTAKQVEDNLEAVNVPSFSKEEKERLAQFYKTEVHSFIRGAY</sequence>
<organism evidence="2 3">
    <name type="scientific">Anoxybacillus ayderensis</name>
    <dbReference type="NCBI Taxonomy" id="265546"/>
    <lineage>
        <taxon>Bacteria</taxon>
        <taxon>Bacillati</taxon>
        <taxon>Bacillota</taxon>
        <taxon>Bacilli</taxon>
        <taxon>Bacillales</taxon>
        <taxon>Anoxybacillaceae</taxon>
        <taxon>Anoxybacillus</taxon>
    </lineage>
</organism>
<evidence type="ECO:0000313" key="3">
    <source>
        <dbReference type="Proteomes" id="UP000032047"/>
    </source>
</evidence>
<dbReference type="Gene3D" id="3.20.20.100">
    <property type="entry name" value="NADP-dependent oxidoreductase domain"/>
    <property type="match status" value="1"/>
</dbReference>
<dbReference type="EMBL" id="JXTG01000004">
    <property type="protein sequence ID" value="KIP21653.1"/>
    <property type="molecule type" value="Genomic_DNA"/>
</dbReference>
<feature type="domain" description="NADP-dependent oxidoreductase" evidence="1">
    <location>
        <begin position="16"/>
        <end position="315"/>
    </location>
</feature>
<dbReference type="InterPro" id="IPR053135">
    <property type="entry name" value="AKR2_Oxidoreductase"/>
</dbReference>
<dbReference type="EC" id="1.1.1.-" evidence="2"/>
<gene>
    <name evidence="2" type="ORF">JV16_01332</name>
</gene>
<evidence type="ECO:0000313" key="2">
    <source>
        <dbReference type="EMBL" id="KIP21653.1"/>
    </source>
</evidence>
<name>A0A0D0HV49_9BACL</name>
<keyword evidence="2" id="KW-0560">Oxidoreductase</keyword>
<dbReference type="SUPFAM" id="SSF51430">
    <property type="entry name" value="NAD(P)-linked oxidoreductase"/>
    <property type="match status" value="1"/>
</dbReference>
<reference evidence="2 3" key="1">
    <citation type="submission" date="2015-01" db="EMBL/GenBank/DDBJ databases">
        <title>Genome sequence of Anoxybacillus ayderensis strain AB04.</title>
        <authorList>
            <person name="Belduz A.O."/>
            <person name="Canakci S."/>
            <person name="Chan K.-G."/>
            <person name="Kahar U.M."/>
            <person name="Yaakob A.S."/>
            <person name="Chan C.S."/>
            <person name="Goh K.M."/>
        </authorList>
    </citation>
    <scope>NUCLEOTIDE SEQUENCE [LARGE SCALE GENOMIC DNA]</scope>
    <source>
        <strain evidence="2 3">AB04</strain>
    </source>
</reference>
<dbReference type="Pfam" id="PF00248">
    <property type="entry name" value="Aldo_ket_red"/>
    <property type="match status" value="1"/>
</dbReference>
<dbReference type="InterPro" id="IPR036812">
    <property type="entry name" value="NAD(P)_OxRdtase_dom_sf"/>
</dbReference>
<proteinExistence type="predicted"/>
<evidence type="ECO:0000259" key="1">
    <source>
        <dbReference type="Pfam" id="PF00248"/>
    </source>
</evidence>
<dbReference type="RefSeq" id="WP_042534811.1">
    <property type="nucleotide sequence ID" value="NZ_JXTG01000004.1"/>
</dbReference>
<dbReference type="PANTHER" id="PTHR43312:SF1">
    <property type="entry name" value="NADP-DEPENDENT OXIDOREDUCTASE DOMAIN-CONTAINING PROTEIN"/>
    <property type="match status" value="1"/>
</dbReference>
<dbReference type="AlphaFoldDB" id="A0A0D0HV49"/>
<protein>
    <submittedName>
        <fullName evidence="2">General stress protein 69</fullName>
        <ecNumber evidence="2">1.1.1.-</ecNumber>
    </submittedName>
</protein>
<dbReference type="CDD" id="cd19086">
    <property type="entry name" value="AKR_AKR11C1"/>
    <property type="match status" value="1"/>
</dbReference>
<dbReference type="PANTHER" id="PTHR43312">
    <property type="entry name" value="D-THREO-ALDOSE 1-DEHYDROGENASE"/>
    <property type="match status" value="1"/>
</dbReference>
<dbReference type="InterPro" id="IPR023210">
    <property type="entry name" value="NADP_OxRdtase_dom"/>
</dbReference>
<dbReference type="GO" id="GO:0016491">
    <property type="term" value="F:oxidoreductase activity"/>
    <property type="evidence" value="ECO:0007669"/>
    <property type="project" value="UniProtKB-KW"/>
</dbReference>
<accession>A0A0D0HV49</accession>